<dbReference type="PANTHER" id="PTHR16222:SF12">
    <property type="entry name" value="ADP-RIBOSYLGLYCOHYDROLASE-RELATED"/>
    <property type="match status" value="1"/>
</dbReference>
<dbReference type="EMBL" id="CP059399">
    <property type="protein sequence ID" value="QLY29078.1"/>
    <property type="molecule type" value="Genomic_DNA"/>
</dbReference>
<evidence type="ECO:0000313" key="2">
    <source>
        <dbReference type="EMBL" id="QLY29078.1"/>
    </source>
</evidence>
<dbReference type="SUPFAM" id="SSF101478">
    <property type="entry name" value="ADP-ribosylglycohydrolase"/>
    <property type="match status" value="1"/>
</dbReference>
<keyword evidence="1" id="KW-0460">Magnesium</keyword>
<feature type="binding site" evidence="1">
    <location>
        <position position="50"/>
    </location>
    <ligand>
        <name>Mg(2+)</name>
        <dbReference type="ChEBI" id="CHEBI:18420"/>
        <label>1</label>
    </ligand>
</feature>
<dbReference type="InterPro" id="IPR036705">
    <property type="entry name" value="Ribosyl_crysJ1_sf"/>
</dbReference>
<name>A0A7D6ZAL9_9NOCA</name>
<dbReference type="Gene3D" id="1.10.4080.10">
    <property type="entry name" value="ADP-ribosylation/Crystallin J1"/>
    <property type="match status" value="1"/>
</dbReference>
<comment type="cofactor">
    <cofactor evidence="1">
        <name>Mg(2+)</name>
        <dbReference type="ChEBI" id="CHEBI:18420"/>
    </cofactor>
    <text evidence="1">Binds 2 magnesium ions per subunit.</text>
</comment>
<dbReference type="RefSeq" id="WP_181580284.1">
    <property type="nucleotide sequence ID" value="NZ_CP059399.1"/>
</dbReference>
<feature type="binding site" evidence="1">
    <location>
        <position position="49"/>
    </location>
    <ligand>
        <name>Mg(2+)</name>
        <dbReference type="ChEBI" id="CHEBI:18420"/>
        <label>1</label>
    </ligand>
</feature>
<dbReference type="Proteomes" id="UP000515512">
    <property type="component" value="Chromosome"/>
</dbReference>
<dbReference type="KEGG" id="nhu:H0264_27745"/>
<dbReference type="GO" id="GO:0046872">
    <property type="term" value="F:metal ion binding"/>
    <property type="evidence" value="ECO:0007669"/>
    <property type="project" value="UniProtKB-KW"/>
</dbReference>
<reference evidence="2 3" key="1">
    <citation type="submission" date="2020-07" db="EMBL/GenBank/DDBJ databases">
        <authorList>
            <person name="Zhuang K."/>
            <person name="Ran Y."/>
        </authorList>
    </citation>
    <scope>NUCLEOTIDE SEQUENCE [LARGE SCALE GENOMIC DNA]</scope>
    <source>
        <strain evidence="2 3">WCH-YHL-001</strain>
    </source>
</reference>
<dbReference type="GO" id="GO:0016787">
    <property type="term" value="F:hydrolase activity"/>
    <property type="evidence" value="ECO:0007669"/>
    <property type="project" value="UniProtKB-KW"/>
</dbReference>
<keyword evidence="3" id="KW-1185">Reference proteome</keyword>
<dbReference type="Pfam" id="PF03747">
    <property type="entry name" value="ADP_ribosyl_GH"/>
    <property type="match status" value="1"/>
</dbReference>
<feature type="binding site" evidence="1">
    <location>
        <position position="258"/>
    </location>
    <ligand>
        <name>Mg(2+)</name>
        <dbReference type="ChEBI" id="CHEBI:18420"/>
        <label>1</label>
    </ligand>
</feature>
<evidence type="ECO:0000256" key="1">
    <source>
        <dbReference type="PIRSR" id="PIRSR605502-1"/>
    </source>
</evidence>
<feature type="binding site" evidence="1">
    <location>
        <position position="259"/>
    </location>
    <ligand>
        <name>Mg(2+)</name>
        <dbReference type="ChEBI" id="CHEBI:18420"/>
        <label>1</label>
    </ligand>
</feature>
<protein>
    <submittedName>
        <fullName evidence="2">ADP-ribosylglycohydrolase family protein</fullName>
    </submittedName>
</protein>
<accession>A0A7D6ZAL9</accession>
<dbReference type="InterPro" id="IPR005502">
    <property type="entry name" value="Ribosyl_crysJ1"/>
</dbReference>
<dbReference type="AlphaFoldDB" id="A0A7D6ZAL9"/>
<dbReference type="PANTHER" id="PTHR16222">
    <property type="entry name" value="ADP-RIBOSYLGLYCOHYDROLASE"/>
    <property type="match status" value="1"/>
</dbReference>
<feature type="binding site" evidence="1">
    <location>
        <position position="48"/>
    </location>
    <ligand>
        <name>Mg(2+)</name>
        <dbReference type="ChEBI" id="CHEBI:18420"/>
        <label>1</label>
    </ligand>
</feature>
<dbReference type="InterPro" id="IPR050792">
    <property type="entry name" value="ADP-ribosylglycohydrolase"/>
</dbReference>
<evidence type="ECO:0000313" key="3">
    <source>
        <dbReference type="Proteomes" id="UP000515512"/>
    </source>
</evidence>
<organism evidence="2 3">
    <name type="scientific">Nocardia huaxiensis</name>
    <dbReference type="NCBI Taxonomy" id="2755382"/>
    <lineage>
        <taxon>Bacteria</taxon>
        <taxon>Bacillati</taxon>
        <taxon>Actinomycetota</taxon>
        <taxon>Actinomycetes</taxon>
        <taxon>Mycobacteriales</taxon>
        <taxon>Nocardiaceae</taxon>
        <taxon>Nocardia</taxon>
    </lineage>
</organism>
<keyword evidence="2" id="KW-0378">Hydrolase</keyword>
<proteinExistence type="predicted"/>
<sequence length="301" mass="31712">MTKTFSSRVLGSLYGLALGDALGSQFFVPANRPHFESITVPDGEWTWTDDTEMAASVIAVLGRHGEIEQDALARSFAEHYDFYRGYGPSAGRLLRLVGEGADWRTLAAEQFDGRGSWGNGAAMRVPPLGAYFAGDPERAAARAALSAVVTHTHPEGVAGAVAVAVAAALAPVANPGSPDEYLAAIREHVQPSLVRDGIDTARSLLHLEDPRSAAAVLGNGIEISAQDTVPFALWTAAKNIADFPAAFWSTVIAGGDMDTTCAITCGIVGTAVGYDALPSDWLKNLEPLPYWCGIEESGRAL</sequence>
<gene>
    <name evidence="2" type="ORF">H0264_27745</name>
</gene>
<keyword evidence="1" id="KW-0479">Metal-binding</keyword>
<feature type="binding site" evidence="1">
    <location>
        <position position="256"/>
    </location>
    <ligand>
        <name>Mg(2+)</name>
        <dbReference type="ChEBI" id="CHEBI:18420"/>
        <label>1</label>
    </ligand>
</feature>